<evidence type="ECO:0000313" key="9">
    <source>
        <dbReference type="Proteomes" id="UP000055060"/>
    </source>
</evidence>
<protein>
    <submittedName>
        <fullName evidence="8">Chromate transport protein ChrA</fullName>
    </submittedName>
</protein>
<dbReference type="InterPro" id="IPR003370">
    <property type="entry name" value="Chromate_transpt"/>
</dbReference>
<evidence type="ECO:0000256" key="5">
    <source>
        <dbReference type="ARBA" id="ARBA00022989"/>
    </source>
</evidence>
<dbReference type="PANTHER" id="PTHR43663:SF1">
    <property type="entry name" value="CHROMATE TRANSPORTER"/>
    <property type="match status" value="1"/>
</dbReference>
<evidence type="ECO:0000313" key="8">
    <source>
        <dbReference type="EMBL" id="GAP12829.1"/>
    </source>
</evidence>
<feature type="transmembrane region" description="Helical" evidence="7">
    <location>
        <begin position="12"/>
        <end position="34"/>
    </location>
</feature>
<comment type="similarity">
    <text evidence="2">Belongs to the chromate ion transporter (CHR) (TC 2.A.51) family.</text>
</comment>
<dbReference type="RefSeq" id="WP_075072224.1">
    <property type="nucleotide sequence ID" value="NZ_DF967972.1"/>
</dbReference>
<comment type="subcellular location">
    <subcellularLocation>
        <location evidence="1">Cell membrane</location>
        <topology evidence="1">Multi-pass membrane protein</topology>
    </subcellularLocation>
</comment>
<dbReference type="InterPro" id="IPR052518">
    <property type="entry name" value="CHR_Transporter"/>
</dbReference>
<keyword evidence="6 7" id="KW-0472">Membrane</keyword>
<name>A0A0S7BC23_9CHLR</name>
<keyword evidence="5 7" id="KW-1133">Transmembrane helix</keyword>
<evidence type="ECO:0000256" key="6">
    <source>
        <dbReference type="ARBA" id="ARBA00023136"/>
    </source>
</evidence>
<dbReference type="PANTHER" id="PTHR43663">
    <property type="entry name" value="CHROMATE TRANSPORT PROTEIN-RELATED"/>
    <property type="match status" value="1"/>
</dbReference>
<evidence type="ECO:0000256" key="3">
    <source>
        <dbReference type="ARBA" id="ARBA00022475"/>
    </source>
</evidence>
<feature type="transmembrane region" description="Helical" evidence="7">
    <location>
        <begin position="147"/>
        <end position="166"/>
    </location>
</feature>
<evidence type="ECO:0000256" key="7">
    <source>
        <dbReference type="SAM" id="Phobius"/>
    </source>
</evidence>
<dbReference type="AlphaFoldDB" id="A0A0S7BC23"/>
<accession>A0A0S7BC23</accession>
<gene>
    <name evidence="8" type="ORF">LARV_00569</name>
</gene>
<dbReference type="GO" id="GO:0005886">
    <property type="term" value="C:plasma membrane"/>
    <property type="evidence" value="ECO:0007669"/>
    <property type="project" value="UniProtKB-SubCell"/>
</dbReference>
<evidence type="ECO:0000256" key="2">
    <source>
        <dbReference type="ARBA" id="ARBA00005262"/>
    </source>
</evidence>
<keyword evidence="3" id="KW-1003">Cell membrane</keyword>
<keyword evidence="9" id="KW-1185">Reference proteome</keyword>
<keyword evidence="4 7" id="KW-0812">Transmembrane</keyword>
<dbReference type="OrthoDB" id="9788907at2"/>
<dbReference type="EMBL" id="DF967972">
    <property type="protein sequence ID" value="GAP12829.1"/>
    <property type="molecule type" value="Genomic_DNA"/>
</dbReference>
<organism evidence="8">
    <name type="scientific">Longilinea arvoryzae</name>
    <dbReference type="NCBI Taxonomy" id="360412"/>
    <lineage>
        <taxon>Bacteria</taxon>
        <taxon>Bacillati</taxon>
        <taxon>Chloroflexota</taxon>
        <taxon>Anaerolineae</taxon>
        <taxon>Anaerolineales</taxon>
        <taxon>Anaerolineaceae</taxon>
        <taxon>Longilinea</taxon>
    </lineage>
</organism>
<reference evidence="8" key="1">
    <citation type="submission" date="2015-07" db="EMBL/GenBank/DDBJ databases">
        <title>Draft Genome Sequences of Anaerolinea thermolimosa IMO-1, Bellilinea caldifistulae GOMI-1, Leptolinea tardivitalis YMTK-2, Levilinea saccharolytica KIBI-1,Longilinea arvoryzae KOME-1, Previously Described as Members of the Anaerolineaceae (Chloroflexi).</title>
        <authorList>
            <person name="Sekiguchi Y."/>
            <person name="Ohashi A."/>
            <person name="Matsuura N."/>
            <person name="Tourlousse M.D."/>
        </authorList>
    </citation>
    <scope>NUCLEOTIDE SEQUENCE [LARGE SCALE GENOMIC DNA]</scope>
    <source>
        <strain evidence="8">KOME-1</strain>
    </source>
</reference>
<dbReference type="Pfam" id="PF02417">
    <property type="entry name" value="Chromate_transp"/>
    <property type="match status" value="1"/>
</dbReference>
<dbReference type="GO" id="GO:0015109">
    <property type="term" value="F:chromate transmembrane transporter activity"/>
    <property type="evidence" value="ECO:0007669"/>
    <property type="project" value="InterPro"/>
</dbReference>
<proteinExistence type="inferred from homology"/>
<feature type="transmembrane region" description="Helical" evidence="7">
    <location>
        <begin position="119"/>
        <end position="140"/>
    </location>
</feature>
<sequence>MPPRYSHSLREIFSTFLVIGLQSFGGGTATFYLIHQACLKRGWLSEEEFLKYWALAQITPGIGLAKMTCLLGKRLHGWAGIAAALSGLMLPSAAITALMTAGYNSIQNQPLVKAAMRGILPATIGLTLALSWDLGSPLLIKARRDGRAHLSLVIFLILGAAALFVLAQFSPILILLIAGGLAIASRTAVQKLDREKIAGQP</sequence>
<feature type="transmembrane region" description="Helical" evidence="7">
    <location>
        <begin position="78"/>
        <end position="99"/>
    </location>
</feature>
<evidence type="ECO:0000256" key="1">
    <source>
        <dbReference type="ARBA" id="ARBA00004651"/>
    </source>
</evidence>
<dbReference type="Proteomes" id="UP000055060">
    <property type="component" value="Unassembled WGS sequence"/>
</dbReference>
<evidence type="ECO:0000256" key="4">
    <source>
        <dbReference type="ARBA" id="ARBA00022692"/>
    </source>
</evidence>
<dbReference type="STRING" id="360412.LARV_00569"/>